<gene>
    <name evidence="1" type="ORF">E8E12_002390</name>
</gene>
<accession>A0A9P4WIR7</accession>
<proteinExistence type="predicted"/>
<sequence length="324" mass="36785">MQPRLFTLAAAFRGSAPWVRNAQQAPTLRIAQVICRSCQRKFSTSPALRAAAKNAEKDRMYKSRLLIYDAGDTRTTWVSFWKAMALLQFGTTLVFAVPPLWNNENQPDPRLRKAQAILVGVLGTIPTLTMAYVTAPFVHQVFLQIPEHARRSRHNLMLFARSLNNPATSASTANTKLEFVTLRIFPFRKNTTAFLHELRALPSKRFRLANLEIPKNEEWAQRQRAKGIWKRMLEVIAEPRFKFFVKEGKMFTAKTGVPGVWEEVAMRIRGQTTKAVKEENIEKNLGGPRGAIRRPAIKGPVVLARPAKAVEEARVKRQTARRST</sequence>
<dbReference type="Proteomes" id="UP000758155">
    <property type="component" value="Unassembled WGS sequence"/>
</dbReference>
<dbReference type="OrthoDB" id="2386090at2759"/>
<name>A0A9P4WIR7_9PLEO</name>
<evidence type="ECO:0000313" key="1">
    <source>
        <dbReference type="EMBL" id="KAF3033142.1"/>
    </source>
</evidence>
<organism evidence="1 2">
    <name type="scientific">Didymella heteroderae</name>
    <dbReference type="NCBI Taxonomy" id="1769908"/>
    <lineage>
        <taxon>Eukaryota</taxon>
        <taxon>Fungi</taxon>
        <taxon>Dikarya</taxon>
        <taxon>Ascomycota</taxon>
        <taxon>Pezizomycotina</taxon>
        <taxon>Dothideomycetes</taxon>
        <taxon>Pleosporomycetidae</taxon>
        <taxon>Pleosporales</taxon>
        <taxon>Pleosporineae</taxon>
        <taxon>Didymellaceae</taxon>
        <taxon>Didymella</taxon>
    </lineage>
</organism>
<dbReference type="EMBL" id="SWKV01000086">
    <property type="protein sequence ID" value="KAF3033142.1"/>
    <property type="molecule type" value="Genomic_DNA"/>
</dbReference>
<evidence type="ECO:0000313" key="2">
    <source>
        <dbReference type="Proteomes" id="UP000758155"/>
    </source>
</evidence>
<dbReference type="AlphaFoldDB" id="A0A9P4WIR7"/>
<protein>
    <submittedName>
        <fullName evidence="1">Uncharacterized protein</fullName>
    </submittedName>
</protein>
<comment type="caution">
    <text evidence="1">The sequence shown here is derived from an EMBL/GenBank/DDBJ whole genome shotgun (WGS) entry which is preliminary data.</text>
</comment>
<reference evidence="1" key="1">
    <citation type="submission" date="2019-04" db="EMBL/GenBank/DDBJ databases">
        <title>Sequencing of skin fungus with MAO and IRED activity.</title>
        <authorList>
            <person name="Marsaioli A.J."/>
            <person name="Bonatto J.M.C."/>
            <person name="Reis Junior O."/>
        </authorList>
    </citation>
    <scope>NUCLEOTIDE SEQUENCE</scope>
    <source>
        <strain evidence="1">28M1</strain>
    </source>
</reference>
<keyword evidence="2" id="KW-1185">Reference proteome</keyword>